<dbReference type="Proteomes" id="UP000026915">
    <property type="component" value="Chromosome 2"/>
</dbReference>
<name>A0A061E8N1_THECC</name>
<proteinExistence type="predicted"/>
<evidence type="ECO:0000313" key="1">
    <source>
        <dbReference type="EMBL" id="EOY01316.1"/>
    </source>
</evidence>
<keyword evidence="2" id="KW-1185">Reference proteome</keyword>
<gene>
    <name evidence="1" type="ORF">TCM_011249</name>
</gene>
<sequence>MATFATFGFYRNLKLVRHFFGKLNAGCRNKWAFWVWVFLIRVNAHDCVLKVKALKYMDGYRVGISRVVVAGSVRR</sequence>
<dbReference type="InParanoid" id="A0A061E8N1"/>
<dbReference type="AlphaFoldDB" id="A0A061E8N1"/>
<dbReference type="EMBL" id="CM001880">
    <property type="protein sequence ID" value="EOY01316.1"/>
    <property type="molecule type" value="Genomic_DNA"/>
</dbReference>
<protein>
    <submittedName>
        <fullName evidence="1">Uncharacterized protein</fullName>
    </submittedName>
</protein>
<reference evidence="1 2" key="1">
    <citation type="journal article" date="2013" name="Genome Biol.">
        <title>The genome sequence of the most widely cultivated cacao type and its use to identify candidate genes regulating pod color.</title>
        <authorList>
            <person name="Motamayor J.C."/>
            <person name="Mockaitis K."/>
            <person name="Schmutz J."/>
            <person name="Haiminen N."/>
            <person name="Iii D.L."/>
            <person name="Cornejo O."/>
            <person name="Findley S.D."/>
            <person name="Zheng P."/>
            <person name="Utro F."/>
            <person name="Royaert S."/>
            <person name="Saski C."/>
            <person name="Jenkins J."/>
            <person name="Podicheti R."/>
            <person name="Zhao M."/>
            <person name="Scheffler B.E."/>
            <person name="Stack J.C."/>
            <person name="Feltus F.A."/>
            <person name="Mustiga G.M."/>
            <person name="Amores F."/>
            <person name="Phillips W."/>
            <person name="Marelli J.P."/>
            <person name="May G.D."/>
            <person name="Shapiro H."/>
            <person name="Ma J."/>
            <person name="Bustamante C.D."/>
            <person name="Schnell R.J."/>
            <person name="Main D."/>
            <person name="Gilbert D."/>
            <person name="Parida L."/>
            <person name="Kuhn D.N."/>
        </authorList>
    </citation>
    <scope>NUCLEOTIDE SEQUENCE [LARGE SCALE GENOMIC DNA]</scope>
    <source>
        <strain evidence="2">cv. Matina 1-6</strain>
    </source>
</reference>
<organism evidence="1 2">
    <name type="scientific">Theobroma cacao</name>
    <name type="common">Cacao</name>
    <name type="synonym">Cocoa</name>
    <dbReference type="NCBI Taxonomy" id="3641"/>
    <lineage>
        <taxon>Eukaryota</taxon>
        <taxon>Viridiplantae</taxon>
        <taxon>Streptophyta</taxon>
        <taxon>Embryophyta</taxon>
        <taxon>Tracheophyta</taxon>
        <taxon>Spermatophyta</taxon>
        <taxon>Magnoliopsida</taxon>
        <taxon>eudicotyledons</taxon>
        <taxon>Gunneridae</taxon>
        <taxon>Pentapetalae</taxon>
        <taxon>rosids</taxon>
        <taxon>malvids</taxon>
        <taxon>Malvales</taxon>
        <taxon>Malvaceae</taxon>
        <taxon>Byttnerioideae</taxon>
        <taxon>Theobroma</taxon>
    </lineage>
</organism>
<dbReference type="Gramene" id="EOY01316">
    <property type="protein sequence ID" value="EOY01316"/>
    <property type="gene ID" value="TCM_011249"/>
</dbReference>
<evidence type="ECO:0000313" key="2">
    <source>
        <dbReference type="Proteomes" id="UP000026915"/>
    </source>
</evidence>
<dbReference type="HOGENOM" id="CLU_2676057_0_0_1"/>
<accession>A0A061E8N1</accession>